<dbReference type="InterPro" id="IPR006076">
    <property type="entry name" value="FAD-dep_OxRdtase"/>
</dbReference>
<accession>A0A5E4X104</accession>
<feature type="domain" description="FAD dependent oxidoreductase" evidence="2">
    <location>
        <begin position="4"/>
        <end position="81"/>
    </location>
</feature>
<gene>
    <name evidence="3" type="ORF">PTE30175_03502</name>
</gene>
<dbReference type="EMBL" id="CABPRZ010000015">
    <property type="protein sequence ID" value="VVE29944.1"/>
    <property type="molecule type" value="Genomic_DNA"/>
</dbReference>
<dbReference type="GO" id="GO:0032981">
    <property type="term" value="P:mitochondrial respiratory chain complex I assembly"/>
    <property type="evidence" value="ECO:0007669"/>
    <property type="project" value="TreeGrafter"/>
</dbReference>
<sequence length="125" mass="13863">MKADLVVVGGGLIGSSIALYSLRARNAAKVVVIEPDPTYSLASTPRSSGGFRRLFSRPENIQMSQYSIEFFKNWEDEVSVDGYAPAVGRAMTELIHHGKYQTLDLSNMSYQRVIDNKAYLEQGIT</sequence>
<dbReference type="GO" id="GO:0016491">
    <property type="term" value="F:oxidoreductase activity"/>
    <property type="evidence" value="ECO:0007669"/>
    <property type="project" value="UniProtKB-KW"/>
</dbReference>
<dbReference type="InterPro" id="IPR036188">
    <property type="entry name" value="FAD/NAD-bd_sf"/>
</dbReference>
<keyword evidence="1" id="KW-0560">Oxidoreductase</keyword>
<dbReference type="RefSeq" id="WP_224788829.1">
    <property type="nucleotide sequence ID" value="NZ_CABPRZ010000015.1"/>
</dbReference>
<reference evidence="3 4" key="1">
    <citation type="submission" date="2019-08" db="EMBL/GenBank/DDBJ databases">
        <authorList>
            <person name="Peeters C."/>
        </authorList>
    </citation>
    <scope>NUCLEOTIDE SEQUENCE [LARGE SCALE GENOMIC DNA]</scope>
    <source>
        <strain evidence="3 4">LMG 30175</strain>
    </source>
</reference>
<name>A0A5E4X104_9BURK</name>
<evidence type="ECO:0000256" key="1">
    <source>
        <dbReference type="ARBA" id="ARBA00023002"/>
    </source>
</evidence>
<proteinExistence type="predicted"/>
<keyword evidence="4" id="KW-1185">Reference proteome</keyword>
<organism evidence="3 4">
    <name type="scientific">Pandoraea terrae</name>
    <dbReference type="NCBI Taxonomy" id="1537710"/>
    <lineage>
        <taxon>Bacteria</taxon>
        <taxon>Pseudomonadati</taxon>
        <taxon>Pseudomonadota</taxon>
        <taxon>Betaproteobacteria</taxon>
        <taxon>Burkholderiales</taxon>
        <taxon>Burkholderiaceae</taxon>
        <taxon>Pandoraea</taxon>
    </lineage>
</organism>
<dbReference type="Proteomes" id="UP000414233">
    <property type="component" value="Unassembled WGS sequence"/>
</dbReference>
<dbReference type="GO" id="GO:0005737">
    <property type="term" value="C:cytoplasm"/>
    <property type="evidence" value="ECO:0007669"/>
    <property type="project" value="TreeGrafter"/>
</dbReference>
<evidence type="ECO:0000313" key="3">
    <source>
        <dbReference type="EMBL" id="VVE29944.1"/>
    </source>
</evidence>
<dbReference type="Pfam" id="PF01266">
    <property type="entry name" value="DAO"/>
    <property type="match status" value="1"/>
</dbReference>
<dbReference type="SUPFAM" id="SSF51905">
    <property type="entry name" value="FAD/NAD(P)-binding domain"/>
    <property type="match status" value="1"/>
</dbReference>
<dbReference type="AlphaFoldDB" id="A0A5E4X104"/>
<evidence type="ECO:0000313" key="4">
    <source>
        <dbReference type="Proteomes" id="UP000414233"/>
    </source>
</evidence>
<protein>
    <submittedName>
        <fullName evidence="3">D-amino-acid dehydrogenase</fullName>
    </submittedName>
</protein>
<dbReference type="PANTHER" id="PTHR13847:SF287">
    <property type="entry name" value="FAD-DEPENDENT OXIDOREDUCTASE DOMAIN-CONTAINING PROTEIN 1"/>
    <property type="match status" value="1"/>
</dbReference>
<dbReference type="PANTHER" id="PTHR13847">
    <property type="entry name" value="SARCOSINE DEHYDROGENASE-RELATED"/>
    <property type="match status" value="1"/>
</dbReference>
<evidence type="ECO:0000259" key="2">
    <source>
        <dbReference type="Pfam" id="PF01266"/>
    </source>
</evidence>
<dbReference type="Gene3D" id="3.50.50.60">
    <property type="entry name" value="FAD/NAD(P)-binding domain"/>
    <property type="match status" value="1"/>
</dbReference>